<protein>
    <submittedName>
        <fullName evidence="1">Uncharacterized protein</fullName>
    </submittedName>
</protein>
<name>A0A944D9V8_DENI1</name>
<organism evidence="1 2">
    <name type="scientific">Denitromonas iodatirespirans</name>
    <dbReference type="NCBI Taxonomy" id="2795389"/>
    <lineage>
        <taxon>Bacteria</taxon>
        <taxon>Pseudomonadati</taxon>
        <taxon>Pseudomonadota</taxon>
        <taxon>Betaproteobacteria</taxon>
        <taxon>Rhodocyclales</taxon>
        <taxon>Zoogloeaceae</taxon>
        <taxon>Denitromonas</taxon>
    </lineage>
</organism>
<sequence length="211" mass="24230">MATDHVTVALSVPQRLLKQPLSSEAEFLELLNAICKDKSRFLFAMSRRGNNIGYLQMLCECRPGKKEIFLLDHFREIRGDERSQAISEIEGFLRELADDPSIVFEATKSRYEPEIDVFCNGLDTPVRMELVQDGYKRKVGGWLYWYDEQDVTALLSRATACSDLSVYEDGEGLEHALAFIAAHLRLLKWAEEHDEVFVYAQYIDGFLPKRV</sequence>
<evidence type="ECO:0000313" key="2">
    <source>
        <dbReference type="Proteomes" id="UP000694660"/>
    </source>
</evidence>
<comment type="caution">
    <text evidence="1">The sequence shown here is derived from an EMBL/GenBank/DDBJ whole genome shotgun (WGS) entry which is preliminary data.</text>
</comment>
<proteinExistence type="predicted"/>
<evidence type="ECO:0000313" key="1">
    <source>
        <dbReference type="EMBL" id="MBT0962480.1"/>
    </source>
</evidence>
<dbReference type="Proteomes" id="UP000694660">
    <property type="component" value="Unassembled WGS sequence"/>
</dbReference>
<gene>
    <name evidence="1" type="ORF">I8J34_14965</name>
</gene>
<accession>A0A944D9V8</accession>
<dbReference type="AlphaFoldDB" id="A0A944D9V8"/>
<dbReference type="RefSeq" id="WP_214362433.1">
    <property type="nucleotide sequence ID" value="NZ_JAEKFT010000017.1"/>
</dbReference>
<dbReference type="EMBL" id="JAEKFT010000017">
    <property type="protein sequence ID" value="MBT0962480.1"/>
    <property type="molecule type" value="Genomic_DNA"/>
</dbReference>
<reference evidence="2" key="1">
    <citation type="journal article" date="2022" name="ISME J.">
        <title>Genetic and phylogenetic analysis of dissimilatory iodate-reducing bacteria identifies potential niches across the world's oceans.</title>
        <authorList>
            <person name="Reyes-Umana V."/>
            <person name="Henning Z."/>
            <person name="Lee K."/>
            <person name="Barnum T.P."/>
            <person name="Coates J.D."/>
        </authorList>
    </citation>
    <scope>NUCLEOTIDE SEQUENCE [LARGE SCALE GENOMIC DNA]</scope>
    <source>
        <strain evidence="2">IR12</strain>
    </source>
</reference>
<keyword evidence="2" id="KW-1185">Reference proteome</keyword>